<dbReference type="EMBL" id="HE613254">
    <property type="protein sequence ID" value="CCE66976.1"/>
    <property type="molecule type" value="Genomic_DNA"/>
</dbReference>
<evidence type="ECO:0000313" key="1">
    <source>
        <dbReference type="EMBL" id="CCE66976.1"/>
    </source>
</evidence>
<sequence>MLLAGKALSSVLLTKPVLLGTAATLSGGAAAVSIIKLESAHSPISTNVSKLGSTLSQLLEKLQSEVSTSVTASESIGTEAAGTSAGQVLSSNFHSVQESAKSVYEEVGKLIQNKEEWSNLLNSSSQVETEGKSTENSSKTIQFLSKLKQLYEKLKTSESEAEDSESNQLQRWTKAIAEWYKEQTGTNPPQQSS</sequence>
<reference evidence="1" key="1">
    <citation type="submission" date="2011-11" db="EMBL/GenBank/DDBJ databases">
        <title>Complete genome sequence of Candidatus Mycoplasma haemominutum.</title>
        <authorList>
            <person name="Barker E.N."/>
            <person name="Darby A.C."/>
            <person name="Helps C.R."/>
            <person name="Peters I.R."/>
            <person name="Hughes M.A."/>
            <person name="Radford A.D."/>
            <person name="Novacco M."/>
            <person name="Boretti F."/>
            <person name="Hofmann-Lehmann R."/>
            <person name="Tasker S."/>
        </authorList>
    </citation>
    <scope>NUCLEOTIDE SEQUENCE</scope>
    <source>
        <strain evidence="1">Birmingham 1</strain>
    </source>
</reference>
<dbReference type="KEGG" id="mhb:MHM_04580"/>
<gene>
    <name evidence="1" type="ORF">MHM_04580</name>
</gene>
<proteinExistence type="predicted"/>
<reference evidence="1" key="2">
    <citation type="submission" date="2011-11" db="EMBL/GenBank/DDBJ databases">
        <authorList>
            <person name="Barker E."/>
        </authorList>
    </citation>
    <scope>NUCLEOTIDE SEQUENCE</scope>
    <source>
        <strain evidence="1">Birmingham 1</strain>
    </source>
</reference>
<organism evidence="1">
    <name type="scientific">Candidatus Mycoplasma haematominutum 'Birmingham 1'</name>
    <dbReference type="NCBI Taxonomy" id="1116213"/>
    <lineage>
        <taxon>Bacteria</taxon>
        <taxon>Bacillati</taxon>
        <taxon>Mycoplasmatota</taxon>
        <taxon>Mollicutes</taxon>
        <taxon>Mycoplasmataceae</taxon>
        <taxon>Mycoplasma</taxon>
    </lineage>
</organism>
<dbReference type="HOGENOM" id="CLU_1406481_0_0_14"/>
<dbReference type="AlphaFoldDB" id="G8C3S8"/>
<dbReference type="RefSeq" id="WP_015511841.1">
    <property type="nucleotide sequence ID" value="NC_021007.1"/>
</dbReference>
<name>G8C3S8_9MOLU</name>
<protein>
    <submittedName>
        <fullName evidence="1">Uncharacterized protein</fullName>
    </submittedName>
</protein>
<accession>G8C3S8</accession>
<dbReference type="PATRIC" id="fig|1116213.3.peg.496"/>